<dbReference type="AlphaFoldDB" id="A0A1M6I9J7"/>
<dbReference type="Proteomes" id="UP000184052">
    <property type="component" value="Unassembled WGS sequence"/>
</dbReference>
<evidence type="ECO:0000256" key="5">
    <source>
        <dbReference type="SAM" id="Coils"/>
    </source>
</evidence>
<name>A0A1M6I9J7_9FIRM</name>
<keyword evidence="4" id="KW-0375">Hydrogen ion transport</keyword>
<evidence type="ECO:0000256" key="3">
    <source>
        <dbReference type="ARBA" id="ARBA00023065"/>
    </source>
</evidence>
<dbReference type="GO" id="GO:0046933">
    <property type="term" value="F:proton-transporting ATP synthase activity, rotational mechanism"/>
    <property type="evidence" value="ECO:0007669"/>
    <property type="project" value="UniProtKB-UniRule"/>
</dbReference>
<organism evidence="6 7">
    <name type="scientific">Dethiosulfatibacter aminovorans DSM 17477</name>
    <dbReference type="NCBI Taxonomy" id="1121476"/>
    <lineage>
        <taxon>Bacteria</taxon>
        <taxon>Bacillati</taxon>
        <taxon>Bacillota</taxon>
        <taxon>Tissierellia</taxon>
        <taxon>Dethiosulfatibacter</taxon>
    </lineage>
</organism>
<evidence type="ECO:0000313" key="6">
    <source>
        <dbReference type="EMBL" id="SHJ31127.1"/>
    </source>
</evidence>
<dbReference type="STRING" id="1121476.SAMN02745751_02244"/>
<dbReference type="GO" id="GO:0046961">
    <property type="term" value="F:proton-transporting ATPase activity, rotational mechanism"/>
    <property type="evidence" value="ECO:0007669"/>
    <property type="project" value="InterPro"/>
</dbReference>
<evidence type="ECO:0000313" key="7">
    <source>
        <dbReference type="Proteomes" id="UP000184052"/>
    </source>
</evidence>
<evidence type="ECO:0000256" key="4">
    <source>
        <dbReference type="HAMAP-Rule" id="MF_00271"/>
    </source>
</evidence>
<dbReference type="GO" id="GO:0005524">
    <property type="term" value="F:ATP binding"/>
    <property type="evidence" value="ECO:0007669"/>
    <property type="project" value="UniProtKB-UniRule"/>
</dbReference>
<evidence type="ECO:0000256" key="2">
    <source>
        <dbReference type="ARBA" id="ARBA00022448"/>
    </source>
</evidence>
<keyword evidence="3 4" id="KW-0406">Ion transport</keyword>
<comment type="similarity">
    <text evidence="1 4">Belongs to the V-ATPase D subunit family.</text>
</comment>
<reference evidence="6 7" key="1">
    <citation type="submission" date="2016-11" db="EMBL/GenBank/DDBJ databases">
        <authorList>
            <person name="Jaros S."/>
            <person name="Januszkiewicz K."/>
            <person name="Wedrychowicz H."/>
        </authorList>
    </citation>
    <scope>NUCLEOTIDE SEQUENCE [LARGE SCALE GENOMIC DNA]</scope>
    <source>
        <strain evidence="6 7">DSM 17477</strain>
    </source>
</reference>
<dbReference type="Gene3D" id="1.10.287.3240">
    <property type="match status" value="1"/>
</dbReference>
<gene>
    <name evidence="4" type="primary">atpD</name>
    <name evidence="6" type="ORF">SAMN02745751_02244</name>
</gene>
<accession>A0A1M6I9J7</accession>
<dbReference type="EMBL" id="FQZL01000016">
    <property type="protein sequence ID" value="SHJ31127.1"/>
    <property type="molecule type" value="Genomic_DNA"/>
</dbReference>
<keyword evidence="2 4" id="KW-0813">Transport</keyword>
<dbReference type="PANTHER" id="PTHR11671">
    <property type="entry name" value="V-TYPE ATP SYNTHASE SUBUNIT D"/>
    <property type="match status" value="1"/>
</dbReference>
<dbReference type="OrthoDB" id="9781718at2"/>
<dbReference type="NCBIfam" id="TIGR00309">
    <property type="entry name" value="V_ATPase_subD"/>
    <property type="match status" value="1"/>
</dbReference>
<proteinExistence type="inferred from homology"/>
<dbReference type="HAMAP" id="MF_00271">
    <property type="entry name" value="ATP_synth_D_arch"/>
    <property type="match status" value="1"/>
</dbReference>
<keyword evidence="5" id="KW-0175">Coiled coil</keyword>
<keyword evidence="4" id="KW-0066">ATP synthesis</keyword>
<dbReference type="GO" id="GO:0042777">
    <property type="term" value="P:proton motive force-driven plasma membrane ATP synthesis"/>
    <property type="evidence" value="ECO:0007669"/>
    <property type="project" value="UniProtKB-UniRule"/>
</dbReference>
<dbReference type="RefSeq" id="WP_073049674.1">
    <property type="nucleotide sequence ID" value="NZ_FQZL01000016.1"/>
</dbReference>
<sequence>MENLTPTKANLIKAKSMLEFSQKGYELLDKKRNVLIREMMDLIDEVKEIQVEIDRIFKEAYEAMVYATLTMGMINVEEIALSIPKDENISILTKSVMGVEIPLIKDETPDIQPYYGFYRTNSALDITVVKMNEVQKLLYRLAEVENSVFRLAAEIKKTSKRANALDKIQIPRYREVTKYISEVLEEKEREDFFRLKRIKGRSSGI</sequence>
<evidence type="ECO:0000256" key="1">
    <source>
        <dbReference type="ARBA" id="ARBA00005850"/>
    </source>
</evidence>
<comment type="function">
    <text evidence="4">Produces ATP from ADP in the presence of a proton gradient across the membrane.</text>
</comment>
<dbReference type="InterPro" id="IPR002699">
    <property type="entry name" value="V_ATPase_D"/>
</dbReference>
<protein>
    <recommendedName>
        <fullName evidence="4">V-type ATP synthase subunit D</fullName>
    </recommendedName>
    <alternativeName>
        <fullName evidence="4">V-ATPase subunit D</fullName>
    </alternativeName>
</protein>
<feature type="coiled-coil region" evidence="5">
    <location>
        <begin position="32"/>
        <end position="59"/>
    </location>
</feature>
<keyword evidence="7" id="KW-1185">Reference proteome</keyword>
<dbReference type="Pfam" id="PF01813">
    <property type="entry name" value="ATP-synt_D"/>
    <property type="match status" value="1"/>
</dbReference>